<dbReference type="InterPro" id="IPR006311">
    <property type="entry name" value="TAT_signal"/>
</dbReference>
<dbReference type="NCBIfam" id="TIGR04088">
    <property type="entry name" value="cognate_SipW"/>
    <property type="match status" value="1"/>
</dbReference>
<dbReference type="RefSeq" id="WP_267646399.1">
    <property type="nucleotide sequence ID" value="NZ_JANHGR010000001.1"/>
</dbReference>
<reference evidence="3 4" key="1">
    <citation type="journal article" date="2019" name="Int. J. Syst. Evol. Microbiol.">
        <title>The Global Catalogue of Microorganisms (GCM) 10K type strain sequencing project: providing services to taxonomists for standard genome sequencing and annotation.</title>
        <authorList>
            <consortium name="The Broad Institute Genomics Platform"/>
            <consortium name="The Broad Institute Genome Sequencing Center for Infectious Disease"/>
            <person name="Wu L."/>
            <person name="Ma J."/>
        </authorList>
    </citation>
    <scope>NUCLEOTIDE SEQUENCE [LARGE SCALE GENOMIC DNA]</scope>
    <source>
        <strain evidence="3 4">CGMCC 1.12859</strain>
    </source>
</reference>
<protein>
    <submittedName>
        <fullName evidence="3">TasA family protein</fullName>
    </submittedName>
</protein>
<name>A0ABD6BRJ4_9EURY</name>
<dbReference type="AlphaFoldDB" id="A0ABD6BRJ4"/>
<sequence length="389" mass="40815">MSDDDSWSAEITRRRALGGMFTLGAAASAAGAGTMALFSDTESSTGNTVQAGTLDLTVNGSGSNAVVDVSNVAPGNTGSDSTRIRNDGTLPGYLTFGVAGFANPENGVNEPESGALLERDPRGASSGGDHTGELAQSLDIKMKLLVDGDPHYLVGDENEYELASEVRLGAYSLNGDSGPADLQLDAGQEIEFVTDYKISDNVRNEVQSDSVVIDLAFALMQERGQTVVPETREVDASTIGPKGNNAGVRFAVTNDFGQEATVSALHVQPANTDLELLSDLQGGSGYRNGNYDFGADVYVDADTDGWVDGGSGEFPVPGWIDLTADGYDDNADREAVIAAGNTATVSLYAFRQTEGSYPFDMTDEPVRVTLDVTLNDGTETFVPLTMTPE</sequence>
<proteinExistence type="predicted"/>
<feature type="region of interest" description="Disordered" evidence="1">
    <location>
        <begin position="103"/>
        <end position="132"/>
    </location>
</feature>
<dbReference type="InterPro" id="IPR022121">
    <property type="entry name" value="Peptidase_M73_camelysin"/>
</dbReference>
<evidence type="ECO:0000256" key="1">
    <source>
        <dbReference type="SAM" id="MobiDB-lite"/>
    </source>
</evidence>
<dbReference type="Proteomes" id="UP001597139">
    <property type="component" value="Unassembled WGS sequence"/>
</dbReference>
<organism evidence="3 4">
    <name type="scientific">Halolamina litorea</name>
    <dbReference type="NCBI Taxonomy" id="1515593"/>
    <lineage>
        <taxon>Archaea</taxon>
        <taxon>Methanobacteriati</taxon>
        <taxon>Methanobacteriota</taxon>
        <taxon>Stenosarchaea group</taxon>
        <taxon>Halobacteria</taxon>
        <taxon>Halobacteriales</taxon>
        <taxon>Haloferacaceae</taxon>
    </lineage>
</organism>
<dbReference type="InterPro" id="IPR023833">
    <property type="entry name" value="Signal_pept_SipW-depend-type"/>
</dbReference>
<dbReference type="Pfam" id="PF12389">
    <property type="entry name" value="Peptidase_M73"/>
    <property type="match status" value="1"/>
</dbReference>
<gene>
    <name evidence="3" type="ORF">ACFSAU_07985</name>
</gene>
<keyword evidence="4" id="KW-1185">Reference proteome</keyword>
<feature type="transmembrane region" description="Helical" evidence="2">
    <location>
        <begin position="16"/>
        <end position="38"/>
    </location>
</feature>
<keyword evidence="2" id="KW-0812">Transmembrane</keyword>
<accession>A0ABD6BRJ4</accession>
<comment type="caution">
    <text evidence="3">The sequence shown here is derived from an EMBL/GenBank/DDBJ whole genome shotgun (WGS) entry which is preliminary data.</text>
</comment>
<evidence type="ECO:0000256" key="2">
    <source>
        <dbReference type="SAM" id="Phobius"/>
    </source>
</evidence>
<dbReference type="PROSITE" id="PS51318">
    <property type="entry name" value="TAT"/>
    <property type="match status" value="1"/>
</dbReference>
<keyword evidence="2" id="KW-1133">Transmembrane helix</keyword>
<evidence type="ECO:0000313" key="4">
    <source>
        <dbReference type="Proteomes" id="UP001597139"/>
    </source>
</evidence>
<keyword evidence="2" id="KW-0472">Membrane</keyword>
<dbReference type="EMBL" id="JBHUCZ010000003">
    <property type="protein sequence ID" value="MFD1567430.1"/>
    <property type="molecule type" value="Genomic_DNA"/>
</dbReference>
<evidence type="ECO:0000313" key="3">
    <source>
        <dbReference type="EMBL" id="MFD1567430.1"/>
    </source>
</evidence>